<dbReference type="InterPro" id="IPR002893">
    <property type="entry name" value="Znf_MYND"/>
</dbReference>
<dbReference type="Proteomes" id="UP000008237">
    <property type="component" value="Unassembled WGS sequence"/>
</dbReference>
<feature type="non-terminal residue" evidence="5">
    <location>
        <position position="353"/>
    </location>
</feature>
<dbReference type="PANTHER" id="PTHR28069:SF2">
    <property type="entry name" value="GH20023P"/>
    <property type="match status" value="1"/>
</dbReference>
<dbReference type="EMBL" id="GL449042">
    <property type="protein sequence ID" value="EFN83317.1"/>
    <property type="molecule type" value="Genomic_DNA"/>
</dbReference>
<dbReference type="InterPro" id="IPR046824">
    <property type="entry name" value="Mss51-like_C"/>
</dbReference>
<gene>
    <name evidence="5" type="ORF">EAI_11986</name>
</gene>
<dbReference type="GO" id="GO:0008270">
    <property type="term" value="F:zinc ion binding"/>
    <property type="evidence" value="ECO:0007669"/>
    <property type="project" value="UniProtKB-KW"/>
</dbReference>
<keyword evidence="1" id="KW-0479">Metal-binding</keyword>
<dbReference type="OrthoDB" id="5282002at2759"/>
<protein>
    <recommendedName>
        <fullName evidence="4">MYND-type domain-containing protein</fullName>
    </recommendedName>
</protein>
<evidence type="ECO:0000256" key="2">
    <source>
        <dbReference type="ARBA" id="ARBA00022771"/>
    </source>
</evidence>
<dbReference type="PROSITE" id="PS01360">
    <property type="entry name" value="ZF_MYND_1"/>
    <property type="match status" value="1"/>
</dbReference>
<accession>E2BLV1</accession>
<keyword evidence="6" id="KW-1185">Reference proteome</keyword>
<dbReference type="Pfam" id="PF01753">
    <property type="entry name" value="zf-MYND"/>
    <property type="match status" value="1"/>
</dbReference>
<dbReference type="SUPFAM" id="SSF144232">
    <property type="entry name" value="HIT/MYND zinc finger-like"/>
    <property type="match status" value="1"/>
</dbReference>
<feature type="non-terminal residue" evidence="5">
    <location>
        <position position="1"/>
    </location>
</feature>
<dbReference type="InParanoid" id="E2BLV1"/>
<evidence type="ECO:0000256" key="3">
    <source>
        <dbReference type="ARBA" id="ARBA00022833"/>
    </source>
</evidence>
<evidence type="ECO:0000313" key="6">
    <source>
        <dbReference type="Proteomes" id="UP000008237"/>
    </source>
</evidence>
<feature type="domain" description="MYND-type" evidence="4">
    <location>
        <begin position="8"/>
        <end position="47"/>
    </location>
</feature>
<reference evidence="5 6" key="1">
    <citation type="journal article" date="2010" name="Science">
        <title>Genomic comparison of the ants Camponotus floridanus and Harpegnathos saltator.</title>
        <authorList>
            <person name="Bonasio R."/>
            <person name="Zhang G."/>
            <person name="Ye C."/>
            <person name="Mutti N.S."/>
            <person name="Fang X."/>
            <person name="Qin N."/>
            <person name="Donahue G."/>
            <person name="Yang P."/>
            <person name="Li Q."/>
            <person name="Li C."/>
            <person name="Zhang P."/>
            <person name="Huang Z."/>
            <person name="Berger S.L."/>
            <person name="Reinberg D."/>
            <person name="Wang J."/>
            <person name="Liebig J."/>
        </authorList>
    </citation>
    <scope>NUCLEOTIDE SEQUENCE [LARGE SCALE GENOMIC DNA]</scope>
    <source>
        <strain evidence="5 6">R22 G/1</strain>
    </source>
</reference>
<name>E2BLV1_HARSA</name>
<keyword evidence="2" id="KW-0863">Zinc-finger</keyword>
<evidence type="ECO:0000313" key="5">
    <source>
        <dbReference type="EMBL" id="EFN83317.1"/>
    </source>
</evidence>
<dbReference type="AlphaFoldDB" id="E2BLV1"/>
<dbReference type="PANTHER" id="PTHR28069">
    <property type="entry name" value="GH20023P"/>
    <property type="match status" value="1"/>
</dbReference>
<dbReference type="Pfam" id="PF20179">
    <property type="entry name" value="MSS51_C"/>
    <property type="match status" value="1"/>
</dbReference>
<keyword evidence="3" id="KW-0862">Zinc</keyword>
<sequence>QFFNPNVCHICKATVAYNFITCDHCHMVTYCSQKHKQLHQLQHIQICMIVKEILNMDEGWDTRRLSKEEWIQSREDLMRLIKEELSRNLEFHEVAIIMFAKSCHICHQQANLQMCMSCYSINYCNDHAEEFQSVHSSNCHNQRLSFSLDITSINNFSRLLKFNLLFDTYESLIDMHSFVEKYLKTGPYKELNDTLFAYKYTYSEFASGPLTLYHGLRNTILFDSLDIYDSNYVIHVISVNYCDRELFSSWELFLHLLNHIQHLTIVMIEVLFGTRNFNIDVCSQCRERNRIITIECYSISYYSYVLSNSYKRPNVIIGFQANFNNKPTWPETILELREQNCPLFITFATMFKA</sequence>
<organism evidence="6">
    <name type="scientific">Harpegnathos saltator</name>
    <name type="common">Jerdon's jumping ant</name>
    <dbReference type="NCBI Taxonomy" id="610380"/>
    <lineage>
        <taxon>Eukaryota</taxon>
        <taxon>Metazoa</taxon>
        <taxon>Ecdysozoa</taxon>
        <taxon>Arthropoda</taxon>
        <taxon>Hexapoda</taxon>
        <taxon>Insecta</taxon>
        <taxon>Pterygota</taxon>
        <taxon>Neoptera</taxon>
        <taxon>Endopterygota</taxon>
        <taxon>Hymenoptera</taxon>
        <taxon>Apocrita</taxon>
        <taxon>Aculeata</taxon>
        <taxon>Formicoidea</taxon>
        <taxon>Formicidae</taxon>
        <taxon>Ponerinae</taxon>
        <taxon>Ponerini</taxon>
        <taxon>Harpegnathos</taxon>
    </lineage>
</organism>
<evidence type="ECO:0000259" key="4">
    <source>
        <dbReference type="PROSITE" id="PS01360"/>
    </source>
</evidence>
<proteinExistence type="predicted"/>
<evidence type="ECO:0000256" key="1">
    <source>
        <dbReference type="ARBA" id="ARBA00022723"/>
    </source>
</evidence>